<dbReference type="Gene3D" id="1.25.40.10">
    <property type="entry name" value="Tetratricopeptide repeat domain"/>
    <property type="match status" value="3"/>
</dbReference>
<evidence type="ECO:0000256" key="2">
    <source>
        <dbReference type="ARBA" id="ARBA00022803"/>
    </source>
</evidence>
<dbReference type="PANTHER" id="PTHR45586:SF15">
    <property type="entry name" value="TPR REPEAT-CONTAINING PROTEIN YPIA"/>
    <property type="match status" value="1"/>
</dbReference>
<dbReference type="InterPro" id="IPR051012">
    <property type="entry name" value="CellSynth/LPSAsmb/PSIAsmb"/>
</dbReference>
<reference evidence="3 4" key="2">
    <citation type="journal article" date="2016" name="Int. J. Syst. Evol. Microbiol.">
        <title>Bacillus gobiensis sp. nov., isolated from a soil sample.</title>
        <authorList>
            <person name="Liu B."/>
            <person name="Liu G.H."/>
            <person name="Cetin S."/>
            <person name="Schumann P."/>
            <person name="Pan Z.Z."/>
            <person name="Chen Q.Q."/>
        </authorList>
    </citation>
    <scope>NUCLEOTIDE SEQUENCE [LARGE SCALE GENOMIC DNA]</scope>
    <source>
        <strain evidence="3 4">FJAT-4402</strain>
    </source>
</reference>
<dbReference type="EMBL" id="CP012600">
    <property type="protein sequence ID" value="ALC81404.1"/>
    <property type="molecule type" value="Genomic_DNA"/>
</dbReference>
<sequence length="424" mass="48099">MNTAIQEAIALVEEGQTEKGLKTLDRIEKNLHDEEKAVVAELYYNWGDIHKAAAMIADLHELYPFESNLTCFYAELLIELDKEEEAIALLEEIPASDEQYPESLLLLADLYQMQGLFEVSEQKLLNAAELLPDEPIIQFALGELYFTQGLYGKAQSYYKKASGKEHTIAGISLDSRIAESLSHLGEFEEALTFYNQIPKHLLEPDTLFGYGMTALKAGQTKTAVKHLTELKEMDPGYTSLYVPLASSFEEEGMFDEAIAAAKEGIKQDEFNKELYLFAAKLSLKLKNDADAELLLQEAVALDPGYVEAAHVLLSVYLQKEDYQAILDLVREVESYGETNPKFSWYLATAYKELEEYDSAAAKYKEASQHFESDRDFLYEYGQFLLEEGRQREALPLLKKVLHIDGVNQELEETILRIEEEEFLG</sequence>
<dbReference type="InterPro" id="IPR019734">
    <property type="entry name" value="TPR_rpt"/>
</dbReference>
<gene>
    <name evidence="3" type="ORF">AM592_07200</name>
</gene>
<dbReference type="SMART" id="SM00028">
    <property type="entry name" value="TPR"/>
    <property type="match status" value="7"/>
</dbReference>
<organism evidence="3 4">
    <name type="scientific">Bacillus gobiensis</name>
    <dbReference type="NCBI Taxonomy" id="1441095"/>
    <lineage>
        <taxon>Bacteria</taxon>
        <taxon>Bacillati</taxon>
        <taxon>Bacillota</taxon>
        <taxon>Bacilli</taxon>
        <taxon>Bacillales</taxon>
        <taxon>Bacillaceae</taxon>
        <taxon>Bacillus</taxon>
    </lineage>
</organism>
<dbReference type="AlphaFoldDB" id="A0A0M4FJ29"/>
<keyword evidence="4" id="KW-1185">Reference proteome</keyword>
<dbReference type="OrthoDB" id="2080803at2"/>
<evidence type="ECO:0000256" key="1">
    <source>
        <dbReference type="ARBA" id="ARBA00022737"/>
    </source>
</evidence>
<dbReference type="Proteomes" id="UP000067625">
    <property type="component" value="Chromosome"/>
</dbReference>
<dbReference type="SUPFAM" id="SSF48452">
    <property type="entry name" value="TPR-like"/>
    <property type="match status" value="2"/>
</dbReference>
<name>A0A0M4FJ29_9BACI</name>
<accession>A0A0M4FJ29</accession>
<dbReference type="STRING" id="1441095.AM592_07200"/>
<dbReference type="PATRIC" id="fig|1441095.3.peg.1590"/>
<dbReference type="PANTHER" id="PTHR45586">
    <property type="entry name" value="TPR REPEAT-CONTAINING PROTEIN PA4667"/>
    <property type="match status" value="1"/>
</dbReference>
<protein>
    <submittedName>
        <fullName evidence="3">Uncharacterized protein</fullName>
    </submittedName>
</protein>
<keyword evidence="1" id="KW-0677">Repeat</keyword>
<reference evidence="4" key="1">
    <citation type="submission" date="2015-08" db="EMBL/GenBank/DDBJ databases">
        <title>Genome sequencing project for genomic taxonomy and phylogenomics of Bacillus-like bacteria.</title>
        <authorList>
            <person name="Liu B."/>
            <person name="Wang J."/>
            <person name="Zhu Y."/>
            <person name="Liu G."/>
            <person name="Chen Q."/>
            <person name="Chen Z."/>
            <person name="Lan J."/>
            <person name="Che J."/>
            <person name="Ge C."/>
            <person name="Shi H."/>
            <person name="Pan Z."/>
            <person name="Liu X."/>
        </authorList>
    </citation>
    <scope>NUCLEOTIDE SEQUENCE [LARGE SCALE GENOMIC DNA]</scope>
    <source>
        <strain evidence="4">FJAT-4402</strain>
    </source>
</reference>
<dbReference type="InterPro" id="IPR011990">
    <property type="entry name" value="TPR-like_helical_dom_sf"/>
</dbReference>
<proteinExistence type="predicted"/>
<dbReference type="Pfam" id="PF13432">
    <property type="entry name" value="TPR_16"/>
    <property type="match status" value="3"/>
</dbReference>
<keyword evidence="2" id="KW-0802">TPR repeat</keyword>
<evidence type="ECO:0000313" key="3">
    <source>
        <dbReference type="EMBL" id="ALC81404.1"/>
    </source>
</evidence>
<dbReference type="RefSeq" id="WP_053603161.1">
    <property type="nucleotide sequence ID" value="NZ_CP012600.1"/>
</dbReference>
<evidence type="ECO:0000313" key="4">
    <source>
        <dbReference type="Proteomes" id="UP000067625"/>
    </source>
</evidence>